<sequence length="172" mass="20701">MNVNKDDELLVIVKNEGRFYWFVAFKEMWVLDRVKWIDDFVKNGVEINLQDIHKERYDIPVVNEKNAQIFIGNLIKDGYLYDKDDIAEAFYNRLSEKTTWWDIYDLMPDLFIDFESKRLYSEYVESMHYHKYVPDGWFGELVDFCSDGSLPQDEMFWIKNETDYRSVVIAKG</sequence>
<evidence type="ECO:0000313" key="1">
    <source>
        <dbReference type="EMBL" id="MDO7923360.1"/>
    </source>
</evidence>
<proteinExistence type="predicted"/>
<dbReference type="Proteomes" id="UP000050495">
    <property type="component" value="Unassembled WGS sequence"/>
</dbReference>
<dbReference type="AlphaFoldDB" id="A0AAW7ZNZ5"/>
<dbReference type="EMBL" id="LJEY02000176">
    <property type="protein sequence ID" value="OEH13715.1"/>
    <property type="molecule type" value="Genomic_DNA"/>
</dbReference>
<evidence type="ECO:0000313" key="4">
    <source>
        <dbReference type="Proteomes" id="UP001176432"/>
    </source>
</evidence>
<comment type="caution">
    <text evidence="1">The sequence shown here is derived from an EMBL/GenBank/DDBJ whole genome shotgun (WGS) entry which is preliminary data.</text>
</comment>
<accession>A0AAW7ZNZ5</accession>
<organism evidence="1 4">
    <name type="scientific">Enterobacter asburiae</name>
    <dbReference type="NCBI Taxonomy" id="61645"/>
    <lineage>
        <taxon>Bacteria</taxon>
        <taxon>Pseudomonadati</taxon>
        <taxon>Pseudomonadota</taxon>
        <taxon>Gammaproteobacteria</taxon>
        <taxon>Enterobacterales</taxon>
        <taxon>Enterobacteriaceae</taxon>
        <taxon>Enterobacter</taxon>
        <taxon>Enterobacter cloacae complex</taxon>
    </lineage>
</organism>
<reference evidence="2" key="2">
    <citation type="journal article" date="2017" name="PLoS ONE">
        <title>Genomic and phenotypic characterisation of fluoroquinolone resistance mechanisms in Enterobacteriaceae in Durban, South Africa.</title>
        <authorList>
            <person name="Osei Sekyere J."/>
            <person name="Amoako D.G."/>
        </authorList>
    </citation>
    <scope>NUCLEOTIDE SEQUENCE</scope>
    <source>
        <strain evidence="2">ST435:939705067</strain>
    </source>
</reference>
<dbReference type="EMBL" id="JAUPXB010000001">
    <property type="protein sequence ID" value="MDO7923360.1"/>
    <property type="molecule type" value="Genomic_DNA"/>
</dbReference>
<gene>
    <name evidence="2" type="ORF">AN696_0218345</name>
    <name evidence="1" type="ORF">Q5934_18025</name>
</gene>
<dbReference type="RefSeq" id="WP_039263596.1">
    <property type="nucleotide sequence ID" value="NZ_BLWZ01000028.1"/>
</dbReference>
<reference evidence="1" key="3">
    <citation type="submission" date="2023-07" db="EMBL/GenBank/DDBJ databases">
        <title>Isolates cultured from stool samples of acute diarrhea patients.</title>
        <authorList>
            <person name="Jiang S."/>
        </authorList>
    </citation>
    <scope>NUCLEOTIDE SEQUENCE</scope>
    <source>
        <strain evidence="1">L4424</strain>
    </source>
</reference>
<evidence type="ECO:0000313" key="3">
    <source>
        <dbReference type="Proteomes" id="UP000050495"/>
    </source>
</evidence>
<evidence type="ECO:0008006" key="5">
    <source>
        <dbReference type="Google" id="ProtNLM"/>
    </source>
</evidence>
<protein>
    <recommendedName>
        <fullName evidence="5">Group-specific protein</fullName>
    </recommendedName>
</protein>
<evidence type="ECO:0000313" key="2">
    <source>
        <dbReference type="EMBL" id="OEH13715.1"/>
    </source>
</evidence>
<dbReference type="Proteomes" id="UP001176432">
    <property type="component" value="Unassembled WGS sequence"/>
</dbReference>
<name>A0AAW7ZNZ5_ENTAS</name>
<reference evidence="2 3" key="1">
    <citation type="submission" date="2016-04" db="EMBL/GenBank/DDBJ databases">
        <authorList>
            <person name="Osei Sekyere J."/>
            <person name="Sivertsen A."/>
            <person name="Pedersen A.T."/>
            <person name="Sundsfjord A."/>
        </authorList>
    </citation>
    <scope>NUCLEOTIDE SEQUENCE [LARGE SCALE GENOMIC DNA]</scope>
    <source>
        <strain evidence="2 3">ST435:939705067</strain>
    </source>
</reference>